<dbReference type="Proteomes" id="UP001732700">
    <property type="component" value="Chromosome 2D"/>
</dbReference>
<sequence length="360" mass="40643">MYNIAKGFGIQPCFGIRCRMTRDFMVFLLGAAIPTACIILLLPSLCPSAGGIPAERPQLACNCNTAQLEDRGASELSMGASALRGDDDDLPRLLRSAAMEAGNTVVMTFLNEAWAAPGSLLDLFLESFREGIKTEPLLKHLVIVTVDQTSFRRCQEVHELCYPLAVATNFTEEQTYMSKAYLEMMWVRNKFQTRVLELGYAFVFTDMDIVWFRNPLLRIPVGADIAISCDQFYGQDPYDVWKNANGGFLYARPSARTIAFFKGWYEARTAHPGKHDQDVFDKVKKDLSLRHDVAVHFVDTAYLGGFCQPKKDFRQLCTFHGNCLTGLRMKLDVLRDLLNQWKQFKITGRQGEKSNTTVQN</sequence>
<accession>A0ACD5VB07</accession>
<reference evidence="1" key="1">
    <citation type="submission" date="2021-05" db="EMBL/GenBank/DDBJ databases">
        <authorList>
            <person name="Scholz U."/>
            <person name="Mascher M."/>
            <person name="Fiebig A."/>
        </authorList>
    </citation>
    <scope>NUCLEOTIDE SEQUENCE [LARGE SCALE GENOMIC DNA]</scope>
</reference>
<name>A0ACD5VB07_AVESA</name>
<organism evidence="1 2">
    <name type="scientific">Avena sativa</name>
    <name type="common">Oat</name>
    <dbReference type="NCBI Taxonomy" id="4498"/>
    <lineage>
        <taxon>Eukaryota</taxon>
        <taxon>Viridiplantae</taxon>
        <taxon>Streptophyta</taxon>
        <taxon>Embryophyta</taxon>
        <taxon>Tracheophyta</taxon>
        <taxon>Spermatophyta</taxon>
        <taxon>Magnoliopsida</taxon>
        <taxon>Liliopsida</taxon>
        <taxon>Poales</taxon>
        <taxon>Poaceae</taxon>
        <taxon>BOP clade</taxon>
        <taxon>Pooideae</taxon>
        <taxon>Poodae</taxon>
        <taxon>Poeae</taxon>
        <taxon>Poeae Chloroplast Group 1 (Aveneae type)</taxon>
        <taxon>Aveninae</taxon>
        <taxon>Avena</taxon>
    </lineage>
</organism>
<proteinExistence type="predicted"/>
<dbReference type="EnsemblPlants" id="AVESA.00010b.r2.2DG0401350.1">
    <property type="protein sequence ID" value="AVESA.00010b.r2.2DG0401350.1.CDS"/>
    <property type="gene ID" value="AVESA.00010b.r2.2DG0401350"/>
</dbReference>
<protein>
    <submittedName>
        <fullName evidence="1">Uncharacterized protein</fullName>
    </submittedName>
</protein>
<keyword evidence="2" id="KW-1185">Reference proteome</keyword>
<evidence type="ECO:0000313" key="1">
    <source>
        <dbReference type="EnsemblPlants" id="AVESA.00010b.r2.2DG0401350.1.CDS"/>
    </source>
</evidence>
<evidence type="ECO:0000313" key="2">
    <source>
        <dbReference type="Proteomes" id="UP001732700"/>
    </source>
</evidence>
<reference evidence="1" key="2">
    <citation type="submission" date="2025-09" db="UniProtKB">
        <authorList>
            <consortium name="EnsemblPlants"/>
        </authorList>
    </citation>
    <scope>IDENTIFICATION</scope>
</reference>